<organism evidence="2 3">
    <name type="scientific">Halohasta litorea</name>
    <dbReference type="NCBI Taxonomy" id="869891"/>
    <lineage>
        <taxon>Archaea</taxon>
        <taxon>Methanobacteriati</taxon>
        <taxon>Methanobacteriota</taxon>
        <taxon>Stenosarchaea group</taxon>
        <taxon>Halobacteria</taxon>
        <taxon>Halobacteriales</taxon>
        <taxon>Haloferacaceae</taxon>
        <taxon>Halohasta</taxon>
    </lineage>
</organism>
<comment type="caution">
    <text evidence="2">The sequence shown here is derived from an EMBL/GenBank/DDBJ whole genome shotgun (WGS) entry which is preliminary data.</text>
</comment>
<keyword evidence="3" id="KW-1185">Reference proteome</keyword>
<dbReference type="RefSeq" id="WP_256394942.1">
    <property type="nucleotide sequence ID" value="NZ_JANHDJ010000001.1"/>
</dbReference>
<dbReference type="Proteomes" id="UP001597052">
    <property type="component" value="Unassembled WGS sequence"/>
</dbReference>
<gene>
    <name evidence="2" type="ORF">ACFSBW_05040</name>
</gene>
<feature type="transmembrane region" description="Helical" evidence="1">
    <location>
        <begin position="46"/>
        <end position="68"/>
    </location>
</feature>
<name>A0ABD6D6Z9_9EURY</name>
<keyword evidence="1" id="KW-0812">Transmembrane</keyword>
<evidence type="ECO:0000313" key="3">
    <source>
        <dbReference type="Proteomes" id="UP001597052"/>
    </source>
</evidence>
<sequence length="85" mass="9334">MNHVATPLVVSVFVDRPILAVIYLITIAVSLWLFRDALRRGKSVIVAAGWALGGIVLPAIVHFAYLYLRLKTEGSMTEPPLDDSD</sequence>
<evidence type="ECO:0008006" key="4">
    <source>
        <dbReference type="Google" id="ProtNLM"/>
    </source>
</evidence>
<dbReference type="EMBL" id="JBHUDM010000001">
    <property type="protein sequence ID" value="MFD1641240.1"/>
    <property type="molecule type" value="Genomic_DNA"/>
</dbReference>
<evidence type="ECO:0000256" key="1">
    <source>
        <dbReference type="SAM" id="Phobius"/>
    </source>
</evidence>
<keyword evidence="1" id="KW-0472">Membrane</keyword>
<reference evidence="2 3" key="1">
    <citation type="journal article" date="2019" name="Int. J. Syst. Evol. Microbiol.">
        <title>The Global Catalogue of Microorganisms (GCM) 10K type strain sequencing project: providing services to taxonomists for standard genome sequencing and annotation.</title>
        <authorList>
            <consortium name="The Broad Institute Genomics Platform"/>
            <consortium name="The Broad Institute Genome Sequencing Center for Infectious Disease"/>
            <person name="Wu L."/>
            <person name="Ma J."/>
        </authorList>
    </citation>
    <scope>NUCLEOTIDE SEQUENCE [LARGE SCALE GENOMIC DNA]</scope>
    <source>
        <strain evidence="2 3">CGMCC 1.10593</strain>
    </source>
</reference>
<accession>A0ABD6D6Z9</accession>
<dbReference type="AlphaFoldDB" id="A0ABD6D6Z9"/>
<proteinExistence type="predicted"/>
<feature type="transmembrane region" description="Helical" evidence="1">
    <location>
        <begin position="17"/>
        <end position="34"/>
    </location>
</feature>
<protein>
    <recommendedName>
        <fullName evidence="4">Phospholipase_D-nuclease N-terminal</fullName>
    </recommendedName>
</protein>
<evidence type="ECO:0000313" key="2">
    <source>
        <dbReference type="EMBL" id="MFD1641240.1"/>
    </source>
</evidence>
<keyword evidence="1" id="KW-1133">Transmembrane helix</keyword>